<proteinExistence type="predicted"/>
<keyword evidence="3" id="KW-1185">Reference proteome</keyword>
<feature type="region of interest" description="Disordered" evidence="1">
    <location>
        <begin position="90"/>
        <end position="117"/>
    </location>
</feature>
<evidence type="ECO:0000313" key="2">
    <source>
        <dbReference type="EMBL" id="TEA11008.1"/>
    </source>
</evidence>
<evidence type="ECO:0000313" key="3">
    <source>
        <dbReference type="Proteomes" id="UP000295604"/>
    </source>
</evidence>
<feature type="compositionally biased region" description="Basic and acidic residues" evidence="1">
    <location>
        <begin position="100"/>
        <end position="109"/>
    </location>
</feature>
<name>A0A4R8T2K8_9PEZI</name>
<gene>
    <name evidence="2" type="ORF">C8034_v008279</name>
</gene>
<dbReference type="EMBL" id="QAPF01000392">
    <property type="protein sequence ID" value="TEA11008.1"/>
    <property type="molecule type" value="Genomic_DNA"/>
</dbReference>
<organism evidence="2 3">
    <name type="scientific">Colletotrichum sidae</name>
    <dbReference type="NCBI Taxonomy" id="1347389"/>
    <lineage>
        <taxon>Eukaryota</taxon>
        <taxon>Fungi</taxon>
        <taxon>Dikarya</taxon>
        <taxon>Ascomycota</taxon>
        <taxon>Pezizomycotina</taxon>
        <taxon>Sordariomycetes</taxon>
        <taxon>Hypocreomycetidae</taxon>
        <taxon>Glomerellales</taxon>
        <taxon>Glomerellaceae</taxon>
        <taxon>Colletotrichum</taxon>
        <taxon>Colletotrichum orbiculare species complex</taxon>
    </lineage>
</organism>
<comment type="caution">
    <text evidence="2">The sequence shown here is derived from an EMBL/GenBank/DDBJ whole genome shotgun (WGS) entry which is preliminary data.</text>
</comment>
<reference evidence="2 3" key="1">
    <citation type="submission" date="2018-11" db="EMBL/GenBank/DDBJ databases">
        <title>Genome sequence and assembly of Colletotrichum sidae.</title>
        <authorList>
            <person name="Gan P."/>
            <person name="Shirasu K."/>
        </authorList>
    </citation>
    <scope>NUCLEOTIDE SEQUENCE [LARGE SCALE GENOMIC DNA]</scope>
    <source>
        <strain evidence="2 3">CBS 518.97</strain>
    </source>
</reference>
<evidence type="ECO:0000256" key="1">
    <source>
        <dbReference type="SAM" id="MobiDB-lite"/>
    </source>
</evidence>
<sequence length="117" mass="12711">MPPYEGLCLTNPVSQQVADVAEVAKSFPQVSALYVINSASPVCPRRRRVAVFPDPLALARDPQTEAGAERTGMNHQCLAYLAHSFETFPCSSRAKPSSRRPADWRDGLKDPGANGRS</sequence>
<accession>A0A4R8T2K8</accession>
<dbReference type="Proteomes" id="UP000295604">
    <property type="component" value="Unassembled WGS sequence"/>
</dbReference>
<protein>
    <submittedName>
        <fullName evidence="2">Uncharacterized protein</fullName>
    </submittedName>
</protein>
<dbReference type="AlphaFoldDB" id="A0A4R8T2K8"/>